<dbReference type="Pfam" id="PF03372">
    <property type="entry name" value="Exo_endo_phos"/>
    <property type="match status" value="1"/>
</dbReference>
<dbReference type="InterPro" id="IPR050410">
    <property type="entry name" value="CCR4/nocturin_mRNA_transcr"/>
</dbReference>
<feature type="compositionally biased region" description="Acidic residues" evidence="1">
    <location>
        <begin position="765"/>
        <end position="783"/>
    </location>
</feature>
<reference evidence="3 4" key="1">
    <citation type="submission" date="2017-12" db="EMBL/GenBank/DDBJ databases">
        <title>Sequencing, de novo assembly and annotation of complete genome of a new Thraustochytrid species, strain FCC1311.</title>
        <authorList>
            <person name="Sedici K."/>
            <person name="Godart F."/>
            <person name="Aiese Cigliano R."/>
            <person name="Sanseverino W."/>
            <person name="Barakat M."/>
            <person name="Ortet P."/>
            <person name="Marechal E."/>
            <person name="Cagnac O."/>
            <person name="Amato A."/>
        </authorList>
    </citation>
    <scope>NUCLEOTIDE SEQUENCE [LARGE SCALE GENOMIC DNA]</scope>
</reference>
<accession>A0A2R5GWN2</accession>
<dbReference type="InterPro" id="IPR005135">
    <property type="entry name" value="Endo/exonuclease/phosphatase"/>
</dbReference>
<dbReference type="SMART" id="SM00060">
    <property type="entry name" value="FN3"/>
    <property type="match status" value="1"/>
</dbReference>
<dbReference type="InParanoid" id="A0A2R5GWN2"/>
<protein>
    <submittedName>
        <fullName evidence="3">Glucose-repressible alcohol dehydrogenase transcriptional effector</fullName>
    </submittedName>
</protein>
<feature type="region of interest" description="Disordered" evidence="1">
    <location>
        <begin position="727"/>
        <end position="783"/>
    </location>
</feature>
<dbReference type="InterPro" id="IPR003961">
    <property type="entry name" value="FN3_dom"/>
</dbReference>
<dbReference type="OrthoDB" id="428734at2759"/>
<organism evidence="3 4">
    <name type="scientific">Hondaea fermentalgiana</name>
    <dbReference type="NCBI Taxonomy" id="2315210"/>
    <lineage>
        <taxon>Eukaryota</taxon>
        <taxon>Sar</taxon>
        <taxon>Stramenopiles</taxon>
        <taxon>Bigyra</taxon>
        <taxon>Labyrinthulomycetes</taxon>
        <taxon>Thraustochytrida</taxon>
        <taxon>Thraustochytriidae</taxon>
        <taxon>Hondaea</taxon>
    </lineage>
</organism>
<name>A0A2R5GWN2_9STRA</name>
<feature type="region of interest" description="Disordered" evidence="1">
    <location>
        <begin position="1"/>
        <end position="63"/>
    </location>
</feature>
<dbReference type="InterPro" id="IPR029412">
    <property type="entry name" value="CEP19"/>
</dbReference>
<dbReference type="InterPro" id="IPR036691">
    <property type="entry name" value="Endo/exonu/phosph_ase_sf"/>
</dbReference>
<dbReference type="PANTHER" id="PTHR12121:SF34">
    <property type="entry name" value="PROTEIN ANGEL"/>
    <property type="match status" value="1"/>
</dbReference>
<dbReference type="PROSITE" id="PS50853">
    <property type="entry name" value="FN3"/>
    <property type="match status" value="1"/>
</dbReference>
<proteinExistence type="predicted"/>
<feature type="compositionally biased region" description="Acidic residues" evidence="1">
    <location>
        <begin position="727"/>
        <end position="755"/>
    </location>
</feature>
<dbReference type="PANTHER" id="PTHR12121">
    <property type="entry name" value="CARBON CATABOLITE REPRESSOR PROTEIN 4"/>
    <property type="match status" value="1"/>
</dbReference>
<dbReference type="InterPro" id="IPR013783">
    <property type="entry name" value="Ig-like_fold"/>
</dbReference>
<keyword evidence="4" id="KW-1185">Reference proteome</keyword>
<dbReference type="AlphaFoldDB" id="A0A2R5GWN2"/>
<gene>
    <name evidence="3" type="ORF">FCC1311_109612</name>
</gene>
<dbReference type="Proteomes" id="UP000241890">
    <property type="component" value="Unassembled WGS sequence"/>
</dbReference>
<dbReference type="Pfam" id="PF00041">
    <property type="entry name" value="fn3"/>
    <property type="match status" value="1"/>
</dbReference>
<sequence>MQSPGSPVRKGAASLATGRGWLEAPTPPGAGLSADPGPGTKRKGRRASLSKGGSGATNHSRSGPRFKVLSYNVLAQRKLNGPKYGYCDGGDINWHQRKKRLLDEVLAHKPDVLCLQEVDNFDLWWQPRLAEAGYDGIYCQRGRRHKDGVATFFSRSKFQLFRSETIDFNDAGRFLGEAKPSSRLQQDNVGVIVAIQPWEDSDHPSALLVSNVQLVTPTDPDLEAVQRKQVLMLLRTVERFNADFQLPVLMCGSFNFLQQSDLYTIVTRGKFPFQLTRPGTIDERPEAKVLAHSHVRVRWKAPSSGDAAIQGYVIRRRCGGNTSRGFDDPAFFPLSAVEHDGLVWREANVSGLSAGLTYEFVVAAVSAVGQGDFSQPTPPVTTRVNAQLPPINDILKHPTVPAVELLDKPIETLDQWVDSSLWLSSEDDDETKDCRNGPCGTKTLAARAAARDAFEIDVSLTPKYEDRELNMDINPTRSQIGGTRHAGLVHTLGLQSAYGTLQGDYEPPFTLNTEQFRGCVDYIFFSDEQLIPERVLEISLKPELVSPKADPRRPQKVGDIHDHVPVRWDPQHMLTGIDYERGELSEFPNRAFAVHYEPPKLVAEVHRENGARDLVRFEFKESWAIFERRKLRSITQELHERLEVHQDAQVTGKARRALSDAVQALLDRHRAKQALERGDDLNKASTSVLQQAKAEMNSTFSQNVLRPGDPGYVYNRKVDFSLENDDDLSAASWDDDDMESQQQAEEEDEEEDEKEDERVSRNQDSDDDDDDDDEVSNASDDDF</sequence>
<dbReference type="EMBL" id="BEYU01000211">
    <property type="protein sequence ID" value="GBG34739.1"/>
    <property type="molecule type" value="Genomic_DNA"/>
</dbReference>
<dbReference type="InterPro" id="IPR036116">
    <property type="entry name" value="FN3_sf"/>
</dbReference>
<dbReference type="CDD" id="cd00063">
    <property type="entry name" value="FN3"/>
    <property type="match status" value="1"/>
</dbReference>
<dbReference type="GO" id="GO:0000175">
    <property type="term" value="F:3'-5'-RNA exonuclease activity"/>
    <property type="evidence" value="ECO:0007669"/>
    <property type="project" value="TreeGrafter"/>
</dbReference>
<evidence type="ECO:0000259" key="2">
    <source>
        <dbReference type="PROSITE" id="PS50853"/>
    </source>
</evidence>
<evidence type="ECO:0000256" key="1">
    <source>
        <dbReference type="SAM" id="MobiDB-lite"/>
    </source>
</evidence>
<evidence type="ECO:0000313" key="4">
    <source>
        <dbReference type="Proteomes" id="UP000241890"/>
    </source>
</evidence>
<comment type="caution">
    <text evidence="3">The sequence shown here is derived from an EMBL/GenBank/DDBJ whole genome shotgun (WGS) entry which is preliminary data.</text>
</comment>
<dbReference type="SUPFAM" id="SSF49265">
    <property type="entry name" value="Fibronectin type III"/>
    <property type="match status" value="1"/>
</dbReference>
<dbReference type="Gene3D" id="2.60.40.10">
    <property type="entry name" value="Immunoglobulins"/>
    <property type="match status" value="1"/>
</dbReference>
<evidence type="ECO:0000313" key="3">
    <source>
        <dbReference type="EMBL" id="GBG34739.1"/>
    </source>
</evidence>
<feature type="domain" description="Fibronectin type-III" evidence="2">
    <location>
        <begin position="281"/>
        <end position="385"/>
    </location>
</feature>
<dbReference type="Gene3D" id="3.60.10.10">
    <property type="entry name" value="Endonuclease/exonuclease/phosphatase"/>
    <property type="match status" value="2"/>
</dbReference>
<dbReference type="SUPFAM" id="SSF56219">
    <property type="entry name" value="DNase I-like"/>
    <property type="match status" value="1"/>
</dbReference>
<dbReference type="Pfam" id="PF14933">
    <property type="entry name" value="CEP19"/>
    <property type="match status" value="1"/>
</dbReference>